<proteinExistence type="inferred from homology"/>
<gene>
    <name evidence="2" type="ORF">SAMN04489812_2030</name>
</gene>
<dbReference type="Proteomes" id="UP000199103">
    <property type="component" value="Chromosome I"/>
</dbReference>
<keyword evidence="3" id="KW-1185">Reference proteome</keyword>
<name>A0A1H1SIP1_9ACTN</name>
<dbReference type="OrthoDB" id="9797506at2"/>
<dbReference type="RefSeq" id="WP_091523868.1">
    <property type="nucleotide sequence ID" value="NZ_LT629772.1"/>
</dbReference>
<comment type="similarity">
    <text evidence="1">Belongs to the UPF0098 family.</text>
</comment>
<evidence type="ECO:0000313" key="2">
    <source>
        <dbReference type="EMBL" id="SDS47837.1"/>
    </source>
</evidence>
<dbReference type="EMBL" id="LT629772">
    <property type="protein sequence ID" value="SDS47837.1"/>
    <property type="molecule type" value="Genomic_DNA"/>
</dbReference>
<dbReference type="InterPro" id="IPR036610">
    <property type="entry name" value="PEBP-like_sf"/>
</dbReference>
<reference evidence="2 3" key="1">
    <citation type="submission" date="2016-10" db="EMBL/GenBank/DDBJ databases">
        <authorList>
            <person name="de Groot N.N."/>
        </authorList>
    </citation>
    <scope>NUCLEOTIDE SEQUENCE [LARGE SCALE GENOMIC DNA]</scope>
    <source>
        <strain evidence="2 3">DSM 21800</strain>
    </source>
</reference>
<dbReference type="AlphaFoldDB" id="A0A1H1SIP1"/>
<dbReference type="Pfam" id="PF01161">
    <property type="entry name" value="PBP"/>
    <property type="match status" value="1"/>
</dbReference>
<evidence type="ECO:0008006" key="4">
    <source>
        <dbReference type="Google" id="ProtNLM"/>
    </source>
</evidence>
<evidence type="ECO:0000313" key="3">
    <source>
        <dbReference type="Proteomes" id="UP000199103"/>
    </source>
</evidence>
<dbReference type="SUPFAM" id="SSF49777">
    <property type="entry name" value="PEBP-like"/>
    <property type="match status" value="1"/>
</dbReference>
<protein>
    <recommendedName>
        <fullName evidence="4">Phospholipid-binding protein, PBP family</fullName>
    </recommendedName>
</protein>
<dbReference type="PANTHER" id="PTHR30289">
    <property type="entry name" value="UNCHARACTERIZED PROTEIN YBCL-RELATED"/>
    <property type="match status" value="1"/>
</dbReference>
<dbReference type="PANTHER" id="PTHR30289:SF1">
    <property type="entry name" value="PEBP (PHOSPHATIDYLETHANOLAMINE-BINDING PROTEIN) FAMILY PROTEIN"/>
    <property type="match status" value="1"/>
</dbReference>
<sequence length="190" mass="20718">MSLLQRLVAPLGRALKDRRPDEALSVTRTPAFHTDQHIELTSTAFADGEVIPDRHCGFGIGDDISPQLQWSELPAGTEALLLIIEDVDTPTRAPGIHTVASFAPDGTELSEGALTAGNRRIAYLHHRPGRPRYFGPSPIPGHGTHRYRFHLYALDSTVKIDRLRKVDQLPAVVDGHVLAGGVLEGTRTTL</sequence>
<dbReference type="InterPro" id="IPR005247">
    <property type="entry name" value="YbhB_YbcL/LppC-like"/>
</dbReference>
<evidence type="ECO:0000256" key="1">
    <source>
        <dbReference type="ARBA" id="ARBA00007120"/>
    </source>
</evidence>
<dbReference type="CDD" id="cd00865">
    <property type="entry name" value="PEBP_bact_arch"/>
    <property type="match status" value="1"/>
</dbReference>
<dbReference type="InterPro" id="IPR008914">
    <property type="entry name" value="PEBP"/>
</dbReference>
<dbReference type="Gene3D" id="3.90.280.10">
    <property type="entry name" value="PEBP-like"/>
    <property type="match status" value="1"/>
</dbReference>
<accession>A0A1H1SIP1</accession>
<organism evidence="2 3">
    <name type="scientific">Microlunatus soli</name>
    <dbReference type="NCBI Taxonomy" id="630515"/>
    <lineage>
        <taxon>Bacteria</taxon>
        <taxon>Bacillati</taxon>
        <taxon>Actinomycetota</taxon>
        <taxon>Actinomycetes</taxon>
        <taxon>Propionibacteriales</taxon>
        <taxon>Propionibacteriaceae</taxon>
        <taxon>Microlunatus</taxon>
    </lineage>
</organism>
<dbReference type="STRING" id="630515.SAMN04489812_2030"/>